<keyword evidence="5 13" id="KW-0444">Lipid biosynthesis</keyword>
<dbReference type="InterPro" id="IPR003758">
    <property type="entry name" value="LpxK"/>
</dbReference>
<reference evidence="15 16" key="1">
    <citation type="journal article" date="2014" name="Nat. Commun.">
        <title>Physiological and genomic features of highly alkaliphilic hydrogen-utilizing Betaproteobacteria from a continental serpentinizing site.</title>
        <authorList>
            <person name="Suzuki S."/>
            <person name="Kuenen J.G."/>
            <person name="Schipper K."/>
            <person name="van der Velde S."/>
            <person name="Ishii S."/>
            <person name="Wu A."/>
            <person name="Sorokin D.Y."/>
            <person name="Tenney A."/>
            <person name="Meng X.Y."/>
            <person name="Morrill P.L."/>
            <person name="Kamagata Y."/>
            <person name="Muyzer G."/>
            <person name="Nealson K.H."/>
        </authorList>
    </citation>
    <scope>NUCLEOTIDE SEQUENCE [LARGE SCALE GENOMIC DNA]</scope>
    <source>
        <strain evidence="15 16">B1</strain>
    </source>
</reference>
<dbReference type="SUPFAM" id="SSF52540">
    <property type="entry name" value="P-loop containing nucleoside triphosphate hydrolases"/>
    <property type="match status" value="1"/>
</dbReference>
<proteinExistence type="inferred from homology"/>
<keyword evidence="8 13" id="KW-0547">Nucleotide-binding</keyword>
<evidence type="ECO:0000256" key="13">
    <source>
        <dbReference type="HAMAP-Rule" id="MF_00409"/>
    </source>
</evidence>
<feature type="transmembrane region" description="Helical" evidence="14">
    <location>
        <begin position="30"/>
        <end position="53"/>
    </location>
</feature>
<dbReference type="PANTHER" id="PTHR42724">
    <property type="entry name" value="TETRAACYLDISACCHARIDE 4'-KINASE"/>
    <property type="match status" value="1"/>
</dbReference>
<sequence>MPPSSRVSAERHEPLAPARATWVHALQRAWLARGALACLLWPLSLLYGAAWALRSALYRSGLKRSSRLPVPVLVVGNVVVGGSGKTPTLIGLVQHLQAQGWRPGVLSRGHGRRSTGCLPVQADSHADQTGDEPLLIAQATGVPVYVGRDRAAAGRALLAAHPGVNLLLCDDGMQHWALARDLTVLVFDARGCGNGWLLPAGMLRQPWPAPVWGGGPLLMLQTGLPAGARPDPALAAGAQAFAATRRLADQAYDAHGRRLALQRWVQSPAHRHGEQGKAEVAPAPVSATLRCAALAGIAQPEAFFALLRQRGLALQHTLALPDHADGATLLQALAAYPSDLDWLCTEKDAVKLFAALRQPGAPAHRVWAVALEQEPDCGFYAAIDQALGRVAAPSP</sequence>
<dbReference type="EMBL" id="AP014569">
    <property type="protein sequence ID" value="BAO83243.1"/>
    <property type="molecule type" value="Genomic_DNA"/>
</dbReference>
<keyword evidence="11 13" id="KW-0443">Lipid metabolism</keyword>
<dbReference type="HAMAP" id="MF_00409">
    <property type="entry name" value="LpxK"/>
    <property type="match status" value="1"/>
</dbReference>
<evidence type="ECO:0000256" key="6">
    <source>
        <dbReference type="ARBA" id="ARBA00022556"/>
    </source>
</evidence>
<comment type="catalytic activity">
    <reaction evidence="13">
        <text>a lipid A disaccharide + ATP = a lipid IVA + ADP + H(+)</text>
        <dbReference type="Rhea" id="RHEA:67840"/>
        <dbReference type="ChEBI" id="CHEBI:15378"/>
        <dbReference type="ChEBI" id="CHEBI:30616"/>
        <dbReference type="ChEBI" id="CHEBI:176343"/>
        <dbReference type="ChEBI" id="CHEBI:176425"/>
        <dbReference type="ChEBI" id="CHEBI:456216"/>
        <dbReference type="EC" id="2.7.1.130"/>
    </reaction>
</comment>
<keyword evidence="7 13" id="KW-0808">Transferase</keyword>
<dbReference type="AlphaFoldDB" id="A0A060NUM3"/>
<evidence type="ECO:0000256" key="8">
    <source>
        <dbReference type="ARBA" id="ARBA00022741"/>
    </source>
</evidence>
<evidence type="ECO:0000256" key="12">
    <source>
        <dbReference type="ARBA" id="ARBA00029757"/>
    </source>
</evidence>
<evidence type="ECO:0000256" key="10">
    <source>
        <dbReference type="ARBA" id="ARBA00022840"/>
    </source>
</evidence>
<protein>
    <recommendedName>
        <fullName evidence="4 13">Tetraacyldisaccharide 4'-kinase</fullName>
        <ecNumber evidence="3 13">2.7.1.130</ecNumber>
    </recommendedName>
    <alternativeName>
        <fullName evidence="12 13">Lipid A 4'-kinase</fullName>
    </alternativeName>
</protein>
<evidence type="ECO:0000256" key="4">
    <source>
        <dbReference type="ARBA" id="ARBA00016436"/>
    </source>
</evidence>
<keyword evidence="16" id="KW-1185">Reference proteome</keyword>
<dbReference type="GO" id="GO:0005524">
    <property type="term" value="F:ATP binding"/>
    <property type="evidence" value="ECO:0007669"/>
    <property type="project" value="UniProtKB-UniRule"/>
</dbReference>
<comment type="function">
    <text evidence="1 13">Transfers the gamma-phosphate of ATP to the 4'-position of a tetraacyldisaccharide 1-phosphate intermediate (termed DS-1-P) to form tetraacyldisaccharide 1,4'-bis-phosphate (lipid IVA).</text>
</comment>
<evidence type="ECO:0000256" key="9">
    <source>
        <dbReference type="ARBA" id="ARBA00022777"/>
    </source>
</evidence>
<keyword evidence="14" id="KW-0472">Membrane</keyword>
<dbReference type="InterPro" id="IPR027417">
    <property type="entry name" value="P-loop_NTPase"/>
</dbReference>
<keyword evidence="9 13" id="KW-0418">Kinase</keyword>
<dbReference type="NCBIfam" id="TIGR00682">
    <property type="entry name" value="lpxK"/>
    <property type="match status" value="1"/>
</dbReference>
<dbReference type="GO" id="GO:0005886">
    <property type="term" value="C:plasma membrane"/>
    <property type="evidence" value="ECO:0007669"/>
    <property type="project" value="TreeGrafter"/>
</dbReference>
<dbReference type="PANTHER" id="PTHR42724:SF1">
    <property type="entry name" value="TETRAACYLDISACCHARIDE 4'-KINASE, MITOCHONDRIAL-RELATED"/>
    <property type="match status" value="1"/>
</dbReference>
<accession>A0A060NUM3</accession>
<dbReference type="KEGG" id="cbab:SMCB_1015"/>
<evidence type="ECO:0000313" key="16">
    <source>
        <dbReference type="Proteomes" id="UP000066014"/>
    </source>
</evidence>
<evidence type="ECO:0000256" key="1">
    <source>
        <dbReference type="ARBA" id="ARBA00002274"/>
    </source>
</evidence>
<dbReference type="UniPathway" id="UPA00359">
    <property type="reaction ID" value="UER00482"/>
</dbReference>
<gene>
    <name evidence="13" type="primary">lpxK</name>
    <name evidence="15" type="ORF">SMCB_1015</name>
</gene>
<evidence type="ECO:0000256" key="3">
    <source>
        <dbReference type="ARBA" id="ARBA00012071"/>
    </source>
</evidence>
<keyword evidence="10 13" id="KW-0067">ATP-binding</keyword>
<dbReference type="EC" id="2.7.1.130" evidence="3 13"/>
<keyword evidence="14" id="KW-0812">Transmembrane</keyword>
<keyword evidence="6 13" id="KW-0441">Lipid A biosynthesis</keyword>
<organism evidence="15 16">
    <name type="scientific">Serpentinimonas maccroryi</name>
    <dbReference type="NCBI Taxonomy" id="1458426"/>
    <lineage>
        <taxon>Bacteria</taxon>
        <taxon>Pseudomonadati</taxon>
        <taxon>Pseudomonadota</taxon>
        <taxon>Betaproteobacteria</taxon>
        <taxon>Burkholderiales</taxon>
        <taxon>Comamonadaceae</taxon>
        <taxon>Serpentinimonas</taxon>
    </lineage>
</organism>
<dbReference type="GO" id="GO:0009244">
    <property type="term" value="P:lipopolysaccharide core region biosynthetic process"/>
    <property type="evidence" value="ECO:0007669"/>
    <property type="project" value="TreeGrafter"/>
</dbReference>
<dbReference type="GO" id="GO:0009245">
    <property type="term" value="P:lipid A biosynthetic process"/>
    <property type="evidence" value="ECO:0007669"/>
    <property type="project" value="UniProtKB-UniRule"/>
</dbReference>
<dbReference type="STRING" id="1458426.SMCB_1015"/>
<feature type="binding site" evidence="13">
    <location>
        <begin position="79"/>
        <end position="86"/>
    </location>
    <ligand>
        <name>ATP</name>
        <dbReference type="ChEBI" id="CHEBI:30616"/>
    </ligand>
</feature>
<evidence type="ECO:0000256" key="5">
    <source>
        <dbReference type="ARBA" id="ARBA00022516"/>
    </source>
</evidence>
<dbReference type="Pfam" id="PF02606">
    <property type="entry name" value="LpxK"/>
    <property type="match status" value="1"/>
</dbReference>
<evidence type="ECO:0000256" key="7">
    <source>
        <dbReference type="ARBA" id="ARBA00022679"/>
    </source>
</evidence>
<evidence type="ECO:0000256" key="11">
    <source>
        <dbReference type="ARBA" id="ARBA00023098"/>
    </source>
</evidence>
<evidence type="ECO:0000313" key="15">
    <source>
        <dbReference type="EMBL" id="BAO83243.1"/>
    </source>
</evidence>
<comment type="similarity">
    <text evidence="13">Belongs to the LpxK family.</text>
</comment>
<dbReference type="Proteomes" id="UP000066014">
    <property type="component" value="Chromosome"/>
</dbReference>
<evidence type="ECO:0000256" key="2">
    <source>
        <dbReference type="ARBA" id="ARBA00004870"/>
    </source>
</evidence>
<dbReference type="GO" id="GO:0009029">
    <property type="term" value="F:lipid-A 4'-kinase activity"/>
    <property type="evidence" value="ECO:0007669"/>
    <property type="project" value="UniProtKB-UniRule"/>
</dbReference>
<evidence type="ECO:0000256" key="14">
    <source>
        <dbReference type="SAM" id="Phobius"/>
    </source>
</evidence>
<keyword evidence="14" id="KW-1133">Transmembrane helix</keyword>
<comment type="pathway">
    <text evidence="2 13">Glycolipid biosynthesis; lipid IV(A) biosynthesis; lipid IV(A) from (3R)-3-hydroxytetradecanoyl-[acyl-carrier-protein] and UDP-N-acetyl-alpha-D-glucosamine: step 6/6.</text>
</comment>
<dbReference type="HOGENOM" id="CLU_038816_2_0_4"/>
<name>A0A060NUM3_9BURK</name>